<dbReference type="Proteomes" id="UP000189462">
    <property type="component" value="Unassembled WGS sequence"/>
</dbReference>
<evidence type="ECO:0000313" key="2">
    <source>
        <dbReference type="Proteomes" id="UP000189462"/>
    </source>
</evidence>
<sequence>MTAEPLQRLRSEALALSEAERAELAHDLIQSLDAPRDNGVEDAWEREVSRRIGEIDAGQAELVERSEFRKRIRAKLERP</sequence>
<dbReference type="OrthoDB" id="5797254at2"/>
<dbReference type="Pfam" id="PF09720">
    <property type="entry name" value="Unstab_antitox"/>
    <property type="match status" value="1"/>
</dbReference>
<keyword evidence="2" id="KW-1185">Reference proteome</keyword>
<gene>
    <name evidence="1" type="ORF">B1C78_17355</name>
</gene>
<dbReference type="STRING" id="108003.B1C78_17355"/>
<evidence type="ECO:0000313" key="1">
    <source>
        <dbReference type="EMBL" id="OOG20478.1"/>
    </source>
</evidence>
<comment type="caution">
    <text evidence="1">The sequence shown here is derived from an EMBL/GenBank/DDBJ whole genome shotgun (WGS) entry which is preliminary data.</text>
</comment>
<proteinExistence type="predicted"/>
<protein>
    <recommendedName>
        <fullName evidence="3">Addiction module protein</fullName>
    </recommendedName>
</protein>
<evidence type="ECO:0008006" key="3">
    <source>
        <dbReference type="Google" id="ProtNLM"/>
    </source>
</evidence>
<accession>A0A1V3N6G1</accession>
<dbReference type="NCBIfam" id="TIGR02574">
    <property type="entry name" value="stabl_TIGR02574"/>
    <property type="match status" value="1"/>
</dbReference>
<dbReference type="AlphaFoldDB" id="A0A1V3N6G1"/>
<dbReference type="InterPro" id="IPR013406">
    <property type="entry name" value="CHP02574_addiction_mod"/>
</dbReference>
<dbReference type="RefSeq" id="WP_077280389.1">
    <property type="nucleotide sequence ID" value="NZ_MVBK01000167.1"/>
</dbReference>
<name>A0A1V3N6G1_9GAMM</name>
<dbReference type="EMBL" id="MVBK01000167">
    <property type="protein sequence ID" value="OOG20478.1"/>
    <property type="molecule type" value="Genomic_DNA"/>
</dbReference>
<reference evidence="1 2" key="1">
    <citation type="submission" date="2017-02" db="EMBL/GenBank/DDBJ databases">
        <title>Genomic diversity within the haloalkaliphilic genus Thioalkalivibrio.</title>
        <authorList>
            <person name="Ahn A.-C."/>
            <person name="Meier-Kolthoff J."/>
            <person name="Overmars L."/>
            <person name="Richter M."/>
            <person name="Woyke T."/>
            <person name="Sorokin D.Y."/>
            <person name="Muyzer G."/>
        </authorList>
    </citation>
    <scope>NUCLEOTIDE SEQUENCE [LARGE SCALE GENOMIC DNA]</scope>
    <source>
        <strain evidence="1 2">ALJD</strain>
    </source>
</reference>
<organism evidence="1 2">
    <name type="scientific">Thioalkalivibrio denitrificans</name>
    <dbReference type="NCBI Taxonomy" id="108003"/>
    <lineage>
        <taxon>Bacteria</taxon>
        <taxon>Pseudomonadati</taxon>
        <taxon>Pseudomonadota</taxon>
        <taxon>Gammaproteobacteria</taxon>
        <taxon>Chromatiales</taxon>
        <taxon>Ectothiorhodospiraceae</taxon>
        <taxon>Thioalkalivibrio</taxon>
    </lineage>
</organism>